<dbReference type="EMBL" id="QXFW01004310">
    <property type="protein sequence ID" value="KAE8966267.1"/>
    <property type="molecule type" value="Genomic_DNA"/>
</dbReference>
<keyword evidence="1" id="KW-0175">Coiled coil</keyword>
<evidence type="ECO:0000313" key="8">
    <source>
        <dbReference type="Proteomes" id="UP000460718"/>
    </source>
</evidence>
<dbReference type="EMBL" id="QXGD01002942">
    <property type="protein sequence ID" value="KAE9182368.1"/>
    <property type="molecule type" value="Genomic_DNA"/>
</dbReference>
<feature type="region of interest" description="Disordered" evidence="2">
    <location>
        <begin position="360"/>
        <end position="444"/>
    </location>
</feature>
<proteinExistence type="predicted"/>
<dbReference type="AlphaFoldDB" id="A0A6A3WBZ1"/>
<dbReference type="OrthoDB" id="128563at2759"/>
<gene>
    <name evidence="5" type="ORF">PF002_g27005</name>
    <name evidence="4" type="ORF">PF005_g26245</name>
    <name evidence="3" type="ORF">PF011_g27996</name>
</gene>
<evidence type="ECO:0000313" key="5">
    <source>
        <dbReference type="EMBL" id="KAE9182368.1"/>
    </source>
</evidence>
<protein>
    <submittedName>
        <fullName evidence="5">Uncharacterized protein</fullName>
    </submittedName>
</protein>
<feature type="region of interest" description="Disordered" evidence="2">
    <location>
        <begin position="594"/>
        <end position="624"/>
    </location>
</feature>
<dbReference type="EMBL" id="QXGB01002997">
    <property type="protein sequence ID" value="KAE9173492.1"/>
    <property type="molecule type" value="Genomic_DNA"/>
</dbReference>
<evidence type="ECO:0000256" key="2">
    <source>
        <dbReference type="SAM" id="MobiDB-lite"/>
    </source>
</evidence>
<dbReference type="Proteomes" id="UP000440367">
    <property type="component" value="Unassembled WGS sequence"/>
</dbReference>
<feature type="compositionally biased region" description="Polar residues" evidence="2">
    <location>
        <begin position="360"/>
        <end position="386"/>
    </location>
</feature>
<feature type="coiled-coil region" evidence="1">
    <location>
        <begin position="126"/>
        <end position="228"/>
    </location>
</feature>
<feature type="compositionally biased region" description="Polar residues" evidence="2">
    <location>
        <begin position="47"/>
        <end position="61"/>
    </location>
</feature>
<dbReference type="Proteomes" id="UP000433483">
    <property type="component" value="Unassembled WGS sequence"/>
</dbReference>
<evidence type="ECO:0000256" key="1">
    <source>
        <dbReference type="SAM" id="Coils"/>
    </source>
</evidence>
<name>A0A6A3WBZ1_9STRA</name>
<dbReference type="Proteomes" id="UP000460718">
    <property type="component" value="Unassembled WGS sequence"/>
</dbReference>
<reference evidence="6 7" key="1">
    <citation type="submission" date="2018-08" db="EMBL/GenBank/DDBJ databases">
        <title>Genomic investigation of the strawberry pathogen Phytophthora fragariae indicates pathogenicity is determined by transcriptional variation in three key races.</title>
        <authorList>
            <person name="Adams T.M."/>
            <person name="Armitage A.D."/>
            <person name="Sobczyk M.K."/>
            <person name="Bates H.J."/>
            <person name="Dunwell J.M."/>
            <person name="Nellist C.F."/>
            <person name="Harrison R.J."/>
        </authorList>
    </citation>
    <scope>NUCLEOTIDE SEQUENCE [LARGE SCALE GENOMIC DNA]</scope>
    <source>
        <strain evidence="5 7">BC-1</strain>
        <strain evidence="4 6">NOV-27</strain>
        <strain evidence="3 8">SCRP245</strain>
    </source>
</reference>
<evidence type="ECO:0000313" key="4">
    <source>
        <dbReference type="EMBL" id="KAE9173492.1"/>
    </source>
</evidence>
<evidence type="ECO:0000313" key="7">
    <source>
        <dbReference type="Proteomes" id="UP000440367"/>
    </source>
</evidence>
<feature type="region of interest" description="Disordered" evidence="2">
    <location>
        <begin position="1"/>
        <end position="62"/>
    </location>
</feature>
<sequence length="624" mass="66193">MPSSGPSAAPPLRQHLQPDLQPLLEEFNRESEGSSRAASPRPPSPYGGTTSDTAGTGQSGSAGRVSLVSLENLSIPPTDRARRRTVLDSTSVAGLIHVLRDQYAPPSSAQVVADLRQELGTVQTINRDLTRRLDSLADENASIQGKLKEVELERSLWEREAKKKASHFLTSLRKALAKSEAALKLAQDQQNRKIESAFKHSADHIQKIKKLEEEIVTLTKALADRDHDYAELHAVSTKHFKQLQESTRLLLDGDSQLFRHAKAVIDNQRKVILSQKRVIARQGVLPMHDPHMVAAAGAGLDVPGLSPADLQLNARLCRTLAMRFPEVMDIPAGETRVVELILHPRQDGAVSVPRALPSSAGSFLGQDSRTPVPTSSPAVSHPSGSVAQDPPSKSIDQLHRARLDTLTPAEKLRRYSNPKSSTAAGSPVKPHVLPPQPHACPLPGEEGYAEAVRQLDEAAREVGILSAPSPQKGSSPTDSSTAEFQEFAAEDDSSLDFDGFDLQSVPLVPYSASPTSSSVPATSPVVSASPPPRVLNLSRGMAPLSISAELSGVNPVDVVVDPAAAGSTPSESGTVTLSAALVLPSTAEYPTSVRWVPPESSSSADPIPTSGPPVSPTSGPVTSG</sequence>
<accession>A0A6A3WBZ1</accession>
<organism evidence="5 7">
    <name type="scientific">Phytophthora fragariae</name>
    <dbReference type="NCBI Taxonomy" id="53985"/>
    <lineage>
        <taxon>Eukaryota</taxon>
        <taxon>Sar</taxon>
        <taxon>Stramenopiles</taxon>
        <taxon>Oomycota</taxon>
        <taxon>Peronosporomycetes</taxon>
        <taxon>Peronosporales</taxon>
        <taxon>Peronosporaceae</taxon>
        <taxon>Phytophthora</taxon>
    </lineage>
</organism>
<keyword evidence="6" id="KW-1185">Reference proteome</keyword>
<evidence type="ECO:0000313" key="6">
    <source>
        <dbReference type="Proteomes" id="UP000433483"/>
    </source>
</evidence>
<comment type="caution">
    <text evidence="5">The sequence shown here is derived from an EMBL/GenBank/DDBJ whole genome shotgun (WGS) entry which is preliminary data.</text>
</comment>
<evidence type="ECO:0000313" key="3">
    <source>
        <dbReference type="EMBL" id="KAE8966267.1"/>
    </source>
</evidence>